<dbReference type="SUPFAM" id="SSF55785">
    <property type="entry name" value="PYP-like sensor domain (PAS domain)"/>
    <property type="match status" value="2"/>
</dbReference>
<dbReference type="InterPro" id="IPR036097">
    <property type="entry name" value="HisK_dim/P_sf"/>
</dbReference>
<gene>
    <name evidence="11" type="ORF">EZ444_17650</name>
</gene>
<reference evidence="11 12" key="1">
    <citation type="submission" date="2019-02" db="EMBL/GenBank/DDBJ databases">
        <title>Pedobacter sp. RP-3-8 sp. nov., isolated from Arctic soil.</title>
        <authorList>
            <person name="Dahal R.H."/>
        </authorList>
    </citation>
    <scope>NUCLEOTIDE SEQUENCE [LARGE SCALE GENOMIC DNA]</scope>
    <source>
        <strain evidence="11 12">RP-3-8</strain>
    </source>
</reference>
<dbReference type="GO" id="GO:0016036">
    <property type="term" value="P:cellular response to phosphate starvation"/>
    <property type="evidence" value="ECO:0007669"/>
    <property type="project" value="TreeGrafter"/>
</dbReference>
<dbReference type="Gene3D" id="1.10.287.130">
    <property type="match status" value="1"/>
</dbReference>
<name>A0A4R0N0C4_9SPHI</name>
<evidence type="ECO:0000256" key="3">
    <source>
        <dbReference type="ARBA" id="ARBA00022553"/>
    </source>
</evidence>
<dbReference type="PROSITE" id="PS50112">
    <property type="entry name" value="PAS"/>
    <property type="match status" value="1"/>
</dbReference>
<dbReference type="SMART" id="SM00091">
    <property type="entry name" value="PAS"/>
    <property type="match status" value="2"/>
</dbReference>
<dbReference type="InterPro" id="IPR050351">
    <property type="entry name" value="BphY/WalK/GraS-like"/>
</dbReference>
<keyword evidence="7" id="KW-0472">Membrane</keyword>
<dbReference type="SMART" id="SM00387">
    <property type="entry name" value="HATPase_c"/>
    <property type="match status" value="1"/>
</dbReference>
<dbReference type="SUPFAM" id="SSF55874">
    <property type="entry name" value="ATPase domain of HSP90 chaperone/DNA topoisomerase II/histidine kinase"/>
    <property type="match status" value="1"/>
</dbReference>
<dbReference type="InterPro" id="IPR000014">
    <property type="entry name" value="PAS"/>
</dbReference>
<evidence type="ECO:0000256" key="5">
    <source>
        <dbReference type="ARBA" id="ARBA00022777"/>
    </source>
</evidence>
<evidence type="ECO:0000259" key="8">
    <source>
        <dbReference type="PROSITE" id="PS50109"/>
    </source>
</evidence>
<dbReference type="EC" id="2.7.13.3" evidence="2"/>
<dbReference type="Pfam" id="PF02518">
    <property type="entry name" value="HATPase_c"/>
    <property type="match status" value="1"/>
</dbReference>
<evidence type="ECO:0000259" key="9">
    <source>
        <dbReference type="PROSITE" id="PS50112"/>
    </source>
</evidence>
<comment type="caution">
    <text evidence="11">The sequence shown here is derived from an EMBL/GenBank/DDBJ whole genome shotgun (WGS) entry which is preliminary data.</text>
</comment>
<dbReference type="InterPro" id="IPR003594">
    <property type="entry name" value="HATPase_dom"/>
</dbReference>
<keyword evidence="4" id="KW-0808">Transferase</keyword>
<dbReference type="Pfam" id="PF13426">
    <property type="entry name" value="PAS_9"/>
    <property type="match status" value="1"/>
</dbReference>
<dbReference type="CDD" id="cd00082">
    <property type="entry name" value="HisKA"/>
    <property type="match status" value="1"/>
</dbReference>
<dbReference type="OrthoDB" id="9813151at2"/>
<dbReference type="GO" id="GO:0004721">
    <property type="term" value="F:phosphoprotein phosphatase activity"/>
    <property type="evidence" value="ECO:0007669"/>
    <property type="project" value="TreeGrafter"/>
</dbReference>
<dbReference type="InterPro" id="IPR005467">
    <property type="entry name" value="His_kinase_dom"/>
</dbReference>
<dbReference type="Pfam" id="PF00512">
    <property type="entry name" value="HisKA"/>
    <property type="match status" value="1"/>
</dbReference>
<sequence length="482" mass="55099">MSSLNYQPFSYDFYKNVLESLEDYGVFTTDKEGIVTSWNKGAENVLGYIEEEICGQSARIIFTDEDRKNEIPEHEFTEAMEKGRGQDERYHQRKDGTLFWASGLVFPLYDNDQKHIGFTKILRNLSNRKQAEEELLEARKYAQSIVETSKEPILILNADLSINSASKSFFNLFNLDKHEVENINLFEVLSRSLDPQVLKQQMQSYDSFENLELIYPQKENDEEHILLVSSRKVFQTFKSIGQFLLTFEDVTFARKLEQAKEDFMNIASHELKTPISVIRSYTQLLGLELNGKSSDRVNKILKRILHQSDQLNKLTSLLLDVSAFNAGNISLNKEPFVLLELVLEIVAGITENTKHKIILEEISDVRVLADRVRIAQAITNLMSNAAKYSPDADTIRLSLQLDESKKNVRLSVQDYGIGISPLNQQGLFKRFSRTNHTKARNIDGFGMGLYLSQEIIKAHQSHIGIISDGENGSIFYFDLSVI</sequence>
<evidence type="ECO:0000256" key="4">
    <source>
        <dbReference type="ARBA" id="ARBA00022679"/>
    </source>
</evidence>
<dbReference type="Gene3D" id="3.30.565.10">
    <property type="entry name" value="Histidine kinase-like ATPase, C-terminal domain"/>
    <property type="match status" value="1"/>
</dbReference>
<dbReference type="InterPro" id="IPR003661">
    <property type="entry name" value="HisK_dim/P_dom"/>
</dbReference>
<dbReference type="SUPFAM" id="SSF47384">
    <property type="entry name" value="Homodimeric domain of signal transducing histidine kinase"/>
    <property type="match status" value="1"/>
</dbReference>
<dbReference type="InterPro" id="IPR035965">
    <property type="entry name" value="PAS-like_dom_sf"/>
</dbReference>
<protein>
    <recommendedName>
        <fullName evidence="2">histidine kinase</fullName>
        <ecNumber evidence="2">2.7.13.3</ecNumber>
    </recommendedName>
</protein>
<evidence type="ECO:0000313" key="11">
    <source>
        <dbReference type="EMBL" id="TCC93090.1"/>
    </source>
</evidence>
<evidence type="ECO:0000256" key="6">
    <source>
        <dbReference type="ARBA" id="ARBA00023012"/>
    </source>
</evidence>
<dbReference type="NCBIfam" id="TIGR00229">
    <property type="entry name" value="sensory_box"/>
    <property type="match status" value="1"/>
</dbReference>
<dbReference type="InterPro" id="IPR013767">
    <property type="entry name" value="PAS_fold"/>
</dbReference>
<keyword evidence="5" id="KW-0418">Kinase</keyword>
<dbReference type="Gene3D" id="3.30.450.20">
    <property type="entry name" value="PAS domain"/>
    <property type="match status" value="2"/>
</dbReference>
<proteinExistence type="predicted"/>
<accession>A0A4R0N0C4</accession>
<feature type="domain" description="PAC" evidence="10">
    <location>
        <begin position="84"/>
        <end position="137"/>
    </location>
</feature>
<evidence type="ECO:0000259" key="10">
    <source>
        <dbReference type="PROSITE" id="PS50113"/>
    </source>
</evidence>
<organism evidence="11 12">
    <name type="scientific">Pedobacter hiemivivus</name>
    <dbReference type="NCBI Taxonomy" id="2530454"/>
    <lineage>
        <taxon>Bacteria</taxon>
        <taxon>Pseudomonadati</taxon>
        <taxon>Bacteroidota</taxon>
        <taxon>Sphingobacteriia</taxon>
        <taxon>Sphingobacteriales</taxon>
        <taxon>Sphingobacteriaceae</taxon>
        <taxon>Pedobacter</taxon>
    </lineage>
</organism>
<dbReference type="EMBL" id="SJSM01000012">
    <property type="protein sequence ID" value="TCC93090.1"/>
    <property type="molecule type" value="Genomic_DNA"/>
</dbReference>
<dbReference type="GO" id="GO:0006355">
    <property type="term" value="P:regulation of DNA-templated transcription"/>
    <property type="evidence" value="ECO:0007669"/>
    <property type="project" value="InterPro"/>
</dbReference>
<dbReference type="PANTHER" id="PTHR45453:SF1">
    <property type="entry name" value="PHOSPHATE REGULON SENSOR PROTEIN PHOR"/>
    <property type="match status" value="1"/>
</dbReference>
<dbReference type="AlphaFoldDB" id="A0A4R0N0C4"/>
<dbReference type="GO" id="GO:0000155">
    <property type="term" value="F:phosphorelay sensor kinase activity"/>
    <property type="evidence" value="ECO:0007669"/>
    <property type="project" value="InterPro"/>
</dbReference>
<evidence type="ECO:0000256" key="2">
    <source>
        <dbReference type="ARBA" id="ARBA00012438"/>
    </source>
</evidence>
<keyword evidence="6" id="KW-0902">Two-component regulatory system</keyword>
<keyword evidence="3" id="KW-0597">Phosphoprotein</keyword>
<dbReference type="Pfam" id="PF00989">
    <property type="entry name" value="PAS"/>
    <property type="match status" value="1"/>
</dbReference>
<dbReference type="InterPro" id="IPR036890">
    <property type="entry name" value="HATPase_C_sf"/>
</dbReference>
<dbReference type="PROSITE" id="PS50109">
    <property type="entry name" value="HIS_KIN"/>
    <property type="match status" value="1"/>
</dbReference>
<evidence type="ECO:0000313" key="12">
    <source>
        <dbReference type="Proteomes" id="UP000291117"/>
    </source>
</evidence>
<dbReference type="SMART" id="SM00388">
    <property type="entry name" value="HisKA"/>
    <property type="match status" value="1"/>
</dbReference>
<dbReference type="InterPro" id="IPR000700">
    <property type="entry name" value="PAS-assoc_C"/>
</dbReference>
<dbReference type="InterPro" id="IPR004358">
    <property type="entry name" value="Sig_transdc_His_kin-like_C"/>
</dbReference>
<evidence type="ECO:0000256" key="7">
    <source>
        <dbReference type="ARBA" id="ARBA00023136"/>
    </source>
</evidence>
<evidence type="ECO:0000256" key="1">
    <source>
        <dbReference type="ARBA" id="ARBA00000085"/>
    </source>
</evidence>
<dbReference type="Proteomes" id="UP000291117">
    <property type="component" value="Unassembled WGS sequence"/>
</dbReference>
<comment type="catalytic activity">
    <reaction evidence="1">
        <text>ATP + protein L-histidine = ADP + protein N-phospho-L-histidine.</text>
        <dbReference type="EC" id="2.7.13.3"/>
    </reaction>
</comment>
<dbReference type="PANTHER" id="PTHR45453">
    <property type="entry name" value="PHOSPHATE REGULON SENSOR PROTEIN PHOR"/>
    <property type="match status" value="1"/>
</dbReference>
<keyword evidence="12" id="KW-1185">Reference proteome</keyword>
<dbReference type="GO" id="GO:0005886">
    <property type="term" value="C:plasma membrane"/>
    <property type="evidence" value="ECO:0007669"/>
    <property type="project" value="TreeGrafter"/>
</dbReference>
<dbReference type="RefSeq" id="WP_131610465.1">
    <property type="nucleotide sequence ID" value="NZ_SJSM01000012.1"/>
</dbReference>
<feature type="domain" description="Histidine kinase" evidence="8">
    <location>
        <begin position="266"/>
        <end position="482"/>
    </location>
</feature>
<dbReference type="CDD" id="cd00130">
    <property type="entry name" value="PAS"/>
    <property type="match status" value="1"/>
</dbReference>
<dbReference type="PRINTS" id="PR00344">
    <property type="entry name" value="BCTRLSENSOR"/>
</dbReference>
<feature type="domain" description="PAS" evidence="9">
    <location>
        <begin position="10"/>
        <end position="83"/>
    </location>
</feature>
<dbReference type="PROSITE" id="PS50113">
    <property type="entry name" value="PAC"/>
    <property type="match status" value="1"/>
</dbReference>